<evidence type="ECO:0000256" key="1">
    <source>
        <dbReference type="SAM" id="SignalP"/>
    </source>
</evidence>
<dbReference type="Proteomes" id="UP000193944">
    <property type="component" value="Unassembled WGS sequence"/>
</dbReference>
<evidence type="ECO:0000313" key="2">
    <source>
        <dbReference type="EMBL" id="ORX83712.1"/>
    </source>
</evidence>
<keyword evidence="3" id="KW-1185">Reference proteome</keyword>
<keyword evidence="1" id="KW-0732">Signal</keyword>
<protein>
    <recommendedName>
        <fullName evidence="4">CBM10 domain-containing protein</fullName>
    </recommendedName>
</protein>
<name>A0A1Y1XDF0_9FUNG</name>
<gene>
    <name evidence="2" type="ORF">BCR32DRAFT_277789</name>
</gene>
<evidence type="ECO:0008006" key="4">
    <source>
        <dbReference type="Google" id="ProtNLM"/>
    </source>
</evidence>
<accession>A0A1Y1XDF0</accession>
<evidence type="ECO:0000313" key="3">
    <source>
        <dbReference type="Proteomes" id="UP000193944"/>
    </source>
</evidence>
<proteinExistence type="predicted"/>
<dbReference type="EMBL" id="MCFG01000067">
    <property type="protein sequence ID" value="ORX83712.1"/>
    <property type="molecule type" value="Genomic_DNA"/>
</dbReference>
<dbReference type="AlphaFoldDB" id="A0A1Y1XDF0"/>
<comment type="caution">
    <text evidence="2">The sequence shown here is derived from an EMBL/GenBank/DDBJ whole genome shotgun (WGS) entry which is preliminary data.</text>
</comment>
<reference evidence="2 3" key="2">
    <citation type="submission" date="2016-08" db="EMBL/GenBank/DDBJ databases">
        <title>Pervasive Adenine N6-methylation of Active Genes in Fungi.</title>
        <authorList>
            <consortium name="DOE Joint Genome Institute"/>
            <person name="Mondo S.J."/>
            <person name="Dannebaum R.O."/>
            <person name="Kuo R.C."/>
            <person name="Labutti K."/>
            <person name="Haridas S."/>
            <person name="Kuo A."/>
            <person name="Salamov A."/>
            <person name="Ahrendt S.R."/>
            <person name="Lipzen A."/>
            <person name="Sullivan W."/>
            <person name="Andreopoulos W.B."/>
            <person name="Clum A."/>
            <person name="Lindquist E."/>
            <person name="Daum C."/>
            <person name="Ramamoorthy G.K."/>
            <person name="Gryganskyi A."/>
            <person name="Culley D."/>
            <person name="Magnuson J.K."/>
            <person name="James T.Y."/>
            <person name="O'Malley M.A."/>
            <person name="Stajich J.E."/>
            <person name="Spatafora J.W."/>
            <person name="Visel A."/>
            <person name="Grigoriev I.V."/>
        </authorList>
    </citation>
    <scope>NUCLEOTIDE SEQUENCE [LARGE SCALE GENOMIC DNA]</scope>
    <source>
        <strain evidence="2 3">S4</strain>
    </source>
</reference>
<sequence>MQSKSFVFALFVLITIAFASAGKVCKTDIGAAWCYSSGKSYNCFWSEGGDSFQSNTCGKVKKMGKVKLNNAKCYRYCAPENTECVVTSRNVSGTYDYYAYFGNKVFFLTSNGWCKL</sequence>
<organism evidence="2 3">
    <name type="scientific">Anaeromyces robustus</name>
    <dbReference type="NCBI Taxonomy" id="1754192"/>
    <lineage>
        <taxon>Eukaryota</taxon>
        <taxon>Fungi</taxon>
        <taxon>Fungi incertae sedis</taxon>
        <taxon>Chytridiomycota</taxon>
        <taxon>Chytridiomycota incertae sedis</taxon>
        <taxon>Neocallimastigomycetes</taxon>
        <taxon>Neocallimastigales</taxon>
        <taxon>Neocallimastigaceae</taxon>
        <taxon>Anaeromyces</taxon>
    </lineage>
</organism>
<feature type="chain" id="PRO_5012801908" description="CBM10 domain-containing protein" evidence="1">
    <location>
        <begin position="22"/>
        <end position="116"/>
    </location>
</feature>
<reference evidence="2 3" key="1">
    <citation type="submission" date="2016-08" db="EMBL/GenBank/DDBJ databases">
        <title>A Parts List for Fungal Cellulosomes Revealed by Comparative Genomics.</title>
        <authorList>
            <consortium name="DOE Joint Genome Institute"/>
            <person name="Haitjema C.H."/>
            <person name="Gilmore S.P."/>
            <person name="Henske J.K."/>
            <person name="Solomon K.V."/>
            <person name="De Groot R."/>
            <person name="Kuo A."/>
            <person name="Mondo S.J."/>
            <person name="Salamov A.A."/>
            <person name="Labutti K."/>
            <person name="Zhao Z."/>
            <person name="Chiniquy J."/>
            <person name="Barry K."/>
            <person name="Brewer H.M."/>
            <person name="Purvine S.O."/>
            <person name="Wright A.T."/>
            <person name="Boxma B."/>
            <person name="Van Alen T."/>
            <person name="Hackstein J.H."/>
            <person name="Baker S.E."/>
            <person name="Grigoriev I.V."/>
            <person name="O'Malley M.A."/>
        </authorList>
    </citation>
    <scope>NUCLEOTIDE SEQUENCE [LARGE SCALE GENOMIC DNA]</scope>
    <source>
        <strain evidence="2 3">S4</strain>
    </source>
</reference>
<feature type="signal peptide" evidence="1">
    <location>
        <begin position="1"/>
        <end position="21"/>
    </location>
</feature>